<dbReference type="Pfam" id="PF01865">
    <property type="entry name" value="PhoU_div"/>
    <property type="match status" value="1"/>
</dbReference>
<dbReference type="Gene3D" id="1.20.58.220">
    <property type="entry name" value="Phosphate transport system protein phou homolog 2, domain 2"/>
    <property type="match status" value="1"/>
</dbReference>
<dbReference type="PANTHER" id="PTHR37298">
    <property type="entry name" value="UPF0111 PROTEIN YKAA"/>
    <property type="match status" value="1"/>
</dbReference>
<sequence length="209" mass="24022">MFRFPFIPREQKFFDLFEASARNMVKAAQVLKGMVDTWEDVGKSVDEITELEHEGDTITHQIMAQLNRTFVTPFDREDIAMLAHTLDDVTDFIHAAADAMFIYKIDHPSQRAKELADIIVQAAVEVEKAIPQLRHRPELEKVLPRCVEINRLENVADRVFHSAQAELFDNTTDLAQVIKWREIYEDMESATDRCEDVSNVLEGVALKYA</sequence>
<organism evidence="2">
    <name type="scientific">marine sediment metagenome</name>
    <dbReference type="NCBI Taxonomy" id="412755"/>
    <lineage>
        <taxon>unclassified sequences</taxon>
        <taxon>metagenomes</taxon>
        <taxon>ecological metagenomes</taxon>
    </lineage>
</organism>
<proteinExistence type="inferred from homology"/>
<evidence type="ECO:0008006" key="3">
    <source>
        <dbReference type="Google" id="ProtNLM"/>
    </source>
</evidence>
<dbReference type="EMBL" id="BARW01016773">
    <property type="protein sequence ID" value="GAI94960.1"/>
    <property type="molecule type" value="Genomic_DNA"/>
</dbReference>
<protein>
    <recommendedName>
        <fullName evidence="3">Phosphate transport regulator</fullName>
    </recommendedName>
</protein>
<comment type="similarity">
    <text evidence="1">Belongs to the UPF0111 family.</text>
</comment>
<dbReference type="InterPro" id="IPR052912">
    <property type="entry name" value="UPF0111_domain"/>
</dbReference>
<evidence type="ECO:0000256" key="1">
    <source>
        <dbReference type="ARBA" id="ARBA00008591"/>
    </source>
</evidence>
<dbReference type="InterPro" id="IPR018445">
    <property type="entry name" value="Put_Phosphate_transp_reg"/>
</dbReference>
<dbReference type="InterPro" id="IPR038078">
    <property type="entry name" value="PhoU-like_sf"/>
</dbReference>
<dbReference type="AlphaFoldDB" id="X1U582"/>
<reference evidence="2" key="1">
    <citation type="journal article" date="2014" name="Front. Microbiol.">
        <title>High frequency of phylogenetically diverse reductive dehalogenase-homologous genes in deep subseafloor sedimentary metagenomes.</title>
        <authorList>
            <person name="Kawai M."/>
            <person name="Futagami T."/>
            <person name="Toyoda A."/>
            <person name="Takaki Y."/>
            <person name="Nishi S."/>
            <person name="Hori S."/>
            <person name="Arai W."/>
            <person name="Tsubouchi T."/>
            <person name="Morono Y."/>
            <person name="Uchiyama I."/>
            <person name="Ito T."/>
            <person name="Fujiyama A."/>
            <person name="Inagaki F."/>
            <person name="Takami H."/>
        </authorList>
    </citation>
    <scope>NUCLEOTIDE SEQUENCE</scope>
    <source>
        <strain evidence="2">Expedition CK06-06</strain>
    </source>
</reference>
<comment type="caution">
    <text evidence="2">The sequence shown here is derived from an EMBL/GenBank/DDBJ whole genome shotgun (WGS) entry which is preliminary data.</text>
</comment>
<accession>X1U582</accession>
<gene>
    <name evidence="2" type="ORF">S12H4_29118</name>
</gene>
<evidence type="ECO:0000313" key="2">
    <source>
        <dbReference type="EMBL" id="GAI94960.1"/>
    </source>
</evidence>
<dbReference type="PANTHER" id="PTHR37298:SF1">
    <property type="entry name" value="UPF0111 PROTEIN YKAA"/>
    <property type="match status" value="1"/>
</dbReference>
<name>X1U582_9ZZZZ</name>